<proteinExistence type="predicted"/>
<name>A0ABY3N122_9GAMM</name>
<dbReference type="CDD" id="cd06257">
    <property type="entry name" value="DnaJ"/>
    <property type="match status" value="1"/>
</dbReference>
<dbReference type="InterPro" id="IPR021059">
    <property type="entry name" value="DnaJ-related_N"/>
</dbReference>
<dbReference type="Pfam" id="PF00226">
    <property type="entry name" value="DnaJ"/>
    <property type="match status" value="1"/>
</dbReference>
<evidence type="ECO:0000256" key="1">
    <source>
        <dbReference type="ARBA" id="ARBA00023186"/>
    </source>
</evidence>
<dbReference type="PROSITE" id="PS50076">
    <property type="entry name" value="DNAJ_2"/>
    <property type="match status" value="1"/>
</dbReference>
<dbReference type="Proteomes" id="UP000815846">
    <property type="component" value="Unassembled WGS sequence"/>
</dbReference>
<evidence type="ECO:0000259" key="2">
    <source>
        <dbReference type="PROSITE" id="PS50076"/>
    </source>
</evidence>
<dbReference type="InterPro" id="IPR036869">
    <property type="entry name" value="J_dom_sf"/>
</dbReference>
<feature type="domain" description="J" evidence="2">
    <location>
        <begin position="136"/>
        <end position="189"/>
    </location>
</feature>
<organism evidence="3 4">
    <name type="scientific">Colwellia echini</name>
    <dbReference type="NCBI Taxonomy" id="1982103"/>
    <lineage>
        <taxon>Bacteria</taxon>
        <taxon>Pseudomonadati</taxon>
        <taxon>Pseudomonadota</taxon>
        <taxon>Gammaproteobacteria</taxon>
        <taxon>Alteromonadales</taxon>
        <taxon>Colwelliaceae</taxon>
        <taxon>Colwellia</taxon>
    </lineage>
</organism>
<evidence type="ECO:0000313" key="4">
    <source>
        <dbReference type="Proteomes" id="UP000815846"/>
    </source>
</evidence>
<keyword evidence="1" id="KW-0143">Chaperone</keyword>
<protein>
    <submittedName>
        <fullName evidence="3">DnaJ domain-containing protein</fullName>
    </submittedName>
</protein>
<accession>A0ABY3N122</accession>
<dbReference type="InterPro" id="IPR001623">
    <property type="entry name" value="DnaJ_domain"/>
</dbReference>
<dbReference type="EMBL" id="PJAI02000001">
    <property type="protein sequence ID" value="TYK67061.1"/>
    <property type="molecule type" value="Genomic_DNA"/>
</dbReference>
<dbReference type="SMART" id="SM00271">
    <property type="entry name" value="DnaJ"/>
    <property type="match status" value="1"/>
</dbReference>
<evidence type="ECO:0000313" key="3">
    <source>
        <dbReference type="EMBL" id="TYK67061.1"/>
    </source>
</evidence>
<reference evidence="3 4" key="1">
    <citation type="submission" date="2019-08" db="EMBL/GenBank/DDBJ databases">
        <title>Microbe sample from Colwellia echini.</title>
        <authorList>
            <person name="Christiansen L."/>
            <person name="Pathiraja D."/>
            <person name="Schultz-Johansen M."/>
            <person name="Choi I.-G."/>
            <person name="Stougaard P."/>
        </authorList>
    </citation>
    <scope>NUCLEOTIDE SEQUENCE [LARGE SCALE GENOMIC DNA]</scope>
    <source>
        <strain evidence="3 4">A3</strain>
    </source>
</reference>
<gene>
    <name evidence="3" type="ORF">CWS31_000530</name>
</gene>
<comment type="caution">
    <text evidence="3">The sequence shown here is derived from an EMBL/GenBank/DDBJ whole genome shotgun (WGS) entry which is preliminary data.</text>
</comment>
<sequence>MTNPLIIPILGYLKIQKSVCSLLDLVDLCQSDLASLIGKDVEPQIALFQKNFLIMNALYQIQRDIQSEGFLLNIFPMQIMLVANNNTSECALTSRDNDLANYYLDWKNLDNVTTAEVDDLFTSFWKKYNAVDKTESALITLGLALGVTWAEVRQAYLKKIAICHPDKGGNTEDFIAIREAYEVLSASYQSAL</sequence>
<dbReference type="SUPFAM" id="SSF46565">
    <property type="entry name" value="Chaperone J-domain"/>
    <property type="match status" value="1"/>
</dbReference>
<dbReference type="Pfam" id="PF12339">
    <property type="entry name" value="DNAJ_related"/>
    <property type="match status" value="1"/>
</dbReference>
<dbReference type="Gene3D" id="1.10.287.110">
    <property type="entry name" value="DnaJ domain"/>
    <property type="match status" value="1"/>
</dbReference>
<keyword evidence="4" id="KW-1185">Reference proteome</keyword>
<dbReference type="RefSeq" id="WP_101343211.1">
    <property type="nucleotide sequence ID" value="NZ_PJAI02000001.1"/>
</dbReference>